<proteinExistence type="predicted"/>
<sequence>MKLFHSAVVSLAIATIAPFFSASKPINAFSLINSKKPVRIMPLGDSNTRGNEPGVSTGKRAGYRDDLWALFQDRGFNVNFVGSLSEGPSTVKGAKGIYNFDDDHQGHGGYAIKGSGAKGEILPNVTNWLKKAMPNVVLLMAGTNDFLYQKTTAEKTRDELRELIDTILSWSSDVELFVSSIPPIKPSRTFAEEASKYNDLIANLLNSSRYKNKKVHFVDNRKNLTLSNLWSSSNDTVHLNNQGYQKLAQSWFNAIVGTAQPNPAVKRVASPMPQSVSNLVFAPSSVDTPELDFAFAVPENTLFNEEAEVATNPTSVPEPNSASGVLALGAIGIILFWKRQKPQKAIANEN</sequence>
<dbReference type="Pfam" id="PF00657">
    <property type="entry name" value="Lipase_GDSL"/>
    <property type="match status" value="1"/>
</dbReference>
<reference evidence="2 3" key="1">
    <citation type="submission" date="2016-11" db="EMBL/GenBank/DDBJ databases">
        <title>Draft Genome Sequences of Nine Cyanobacterial Strains from Diverse Habitats.</title>
        <authorList>
            <person name="Zhu T."/>
            <person name="Hou S."/>
            <person name="Lu X."/>
            <person name="Hess W.R."/>
        </authorList>
    </citation>
    <scope>NUCLEOTIDE SEQUENCE [LARGE SCALE GENOMIC DNA]</scope>
    <source>
        <strain evidence="2 3">IAM M-71</strain>
    </source>
</reference>
<accession>A0A1U7IPZ9</accession>
<gene>
    <name evidence="2" type="ORF">NIES2119_06740</name>
</gene>
<organism evidence="2 3">
    <name type="scientific">[Phormidium ambiguum] IAM M-71</name>
    <dbReference type="NCBI Taxonomy" id="454136"/>
    <lineage>
        <taxon>Bacteria</taxon>
        <taxon>Bacillati</taxon>
        <taxon>Cyanobacteriota</taxon>
        <taxon>Cyanophyceae</taxon>
        <taxon>Oscillatoriophycideae</taxon>
        <taxon>Aerosakkonematales</taxon>
        <taxon>Aerosakkonemataceae</taxon>
        <taxon>Floridanema</taxon>
    </lineage>
</organism>
<feature type="signal peptide" evidence="1">
    <location>
        <begin position="1"/>
        <end position="21"/>
    </location>
</feature>
<dbReference type="PANTHER" id="PTHR30383:SF5">
    <property type="entry name" value="SGNH HYDROLASE-TYPE ESTERASE DOMAIN-CONTAINING PROTEIN"/>
    <property type="match status" value="1"/>
</dbReference>
<dbReference type="InterPro" id="IPR001087">
    <property type="entry name" value="GDSL"/>
</dbReference>
<dbReference type="Gene3D" id="3.40.50.1110">
    <property type="entry name" value="SGNH hydrolase"/>
    <property type="match status" value="1"/>
</dbReference>
<dbReference type="STRING" id="454136.NIES2119_06740"/>
<dbReference type="AlphaFoldDB" id="A0A1U7IPZ9"/>
<protein>
    <submittedName>
        <fullName evidence="2">Uncharacterized protein</fullName>
    </submittedName>
</protein>
<dbReference type="SUPFAM" id="SSF52266">
    <property type="entry name" value="SGNH hydrolase"/>
    <property type="match status" value="1"/>
</dbReference>
<dbReference type="InterPro" id="IPR036514">
    <property type="entry name" value="SGNH_hydro_sf"/>
</dbReference>
<dbReference type="RefSeq" id="WP_073592683.1">
    <property type="nucleotide sequence ID" value="NZ_MRCE01000005.1"/>
</dbReference>
<dbReference type="PANTHER" id="PTHR30383">
    <property type="entry name" value="THIOESTERASE 1/PROTEASE 1/LYSOPHOSPHOLIPASE L1"/>
    <property type="match status" value="1"/>
</dbReference>
<comment type="caution">
    <text evidence="2">The sequence shown here is derived from an EMBL/GenBank/DDBJ whole genome shotgun (WGS) entry which is preliminary data.</text>
</comment>
<evidence type="ECO:0000313" key="2">
    <source>
        <dbReference type="EMBL" id="OKH39428.1"/>
    </source>
</evidence>
<keyword evidence="1" id="KW-0732">Signal</keyword>
<evidence type="ECO:0000256" key="1">
    <source>
        <dbReference type="SAM" id="SignalP"/>
    </source>
</evidence>
<dbReference type="OrthoDB" id="468550at2"/>
<dbReference type="InterPro" id="IPR051532">
    <property type="entry name" value="Ester_Hydrolysis_Enzymes"/>
</dbReference>
<feature type="chain" id="PRO_5012459723" evidence="1">
    <location>
        <begin position="22"/>
        <end position="350"/>
    </location>
</feature>
<dbReference type="Proteomes" id="UP000185860">
    <property type="component" value="Unassembled WGS sequence"/>
</dbReference>
<dbReference type="GO" id="GO:0004622">
    <property type="term" value="F:phosphatidylcholine lysophospholipase activity"/>
    <property type="evidence" value="ECO:0007669"/>
    <property type="project" value="TreeGrafter"/>
</dbReference>
<dbReference type="CDD" id="cd01833">
    <property type="entry name" value="XynB_like"/>
    <property type="match status" value="1"/>
</dbReference>
<dbReference type="EMBL" id="MRCE01000005">
    <property type="protein sequence ID" value="OKH39428.1"/>
    <property type="molecule type" value="Genomic_DNA"/>
</dbReference>
<name>A0A1U7IPZ9_9CYAN</name>
<evidence type="ECO:0000313" key="3">
    <source>
        <dbReference type="Proteomes" id="UP000185860"/>
    </source>
</evidence>